<evidence type="ECO:0000256" key="1">
    <source>
        <dbReference type="SAM" id="SignalP"/>
    </source>
</evidence>
<evidence type="ECO:0000259" key="2">
    <source>
        <dbReference type="Pfam" id="PF12146"/>
    </source>
</evidence>
<accession>A0A2T6C6N7</accession>
<evidence type="ECO:0000313" key="3">
    <source>
        <dbReference type="EMBL" id="PTX63957.1"/>
    </source>
</evidence>
<dbReference type="InterPro" id="IPR053145">
    <property type="entry name" value="AB_hydrolase_Est10"/>
</dbReference>
<dbReference type="AlphaFoldDB" id="A0A2T6C6N7"/>
<dbReference type="Pfam" id="PF12146">
    <property type="entry name" value="Hydrolase_4"/>
    <property type="match status" value="1"/>
</dbReference>
<reference evidence="3 4" key="1">
    <citation type="submission" date="2018-04" db="EMBL/GenBank/DDBJ databases">
        <title>Genomic Encyclopedia of Archaeal and Bacterial Type Strains, Phase II (KMG-II): from individual species to whole genera.</title>
        <authorList>
            <person name="Goeker M."/>
        </authorList>
    </citation>
    <scope>NUCLEOTIDE SEQUENCE [LARGE SCALE GENOMIC DNA]</scope>
    <source>
        <strain evidence="3 4">DSM 25731</strain>
    </source>
</reference>
<dbReference type="SUPFAM" id="SSF53474">
    <property type="entry name" value="alpha/beta-Hydrolases"/>
    <property type="match status" value="1"/>
</dbReference>
<dbReference type="PANTHER" id="PTHR43265:SF1">
    <property type="entry name" value="ESTERASE ESTD"/>
    <property type="match status" value="1"/>
</dbReference>
<dbReference type="RefSeq" id="WP_108113315.1">
    <property type="nucleotide sequence ID" value="NZ_QBKT01000001.1"/>
</dbReference>
<dbReference type="GO" id="GO:0052689">
    <property type="term" value="F:carboxylic ester hydrolase activity"/>
    <property type="evidence" value="ECO:0007669"/>
    <property type="project" value="TreeGrafter"/>
</dbReference>
<protein>
    <recommendedName>
        <fullName evidence="2">Serine aminopeptidase S33 domain-containing protein</fullName>
    </recommendedName>
</protein>
<dbReference type="InterPro" id="IPR029058">
    <property type="entry name" value="AB_hydrolase_fold"/>
</dbReference>
<organism evidence="3 4">
    <name type="scientific">Kordia periserrulae</name>
    <dbReference type="NCBI Taxonomy" id="701523"/>
    <lineage>
        <taxon>Bacteria</taxon>
        <taxon>Pseudomonadati</taxon>
        <taxon>Bacteroidota</taxon>
        <taxon>Flavobacteriia</taxon>
        <taxon>Flavobacteriales</taxon>
        <taxon>Flavobacteriaceae</taxon>
        <taxon>Kordia</taxon>
    </lineage>
</organism>
<keyword evidence="4" id="KW-1185">Reference proteome</keyword>
<evidence type="ECO:0000313" key="4">
    <source>
        <dbReference type="Proteomes" id="UP000244090"/>
    </source>
</evidence>
<dbReference type="EMBL" id="QBKT01000001">
    <property type="protein sequence ID" value="PTX63957.1"/>
    <property type="molecule type" value="Genomic_DNA"/>
</dbReference>
<name>A0A2T6C6N7_9FLAO</name>
<keyword evidence="1" id="KW-0732">Signal</keyword>
<feature type="domain" description="Serine aminopeptidase S33" evidence="2">
    <location>
        <begin position="192"/>
        <end position="428"/>
    </location>
</feature>
<proteinExistence type="predicted"/>
<dbReference type="Gene3D" id="3.40.50.1820">
    <property type="entry name" value="alpha/beta hydrolase"/>
    <property type="match status" value="1"/>
</dbReference>
<dbReference type="Proteomes" id="UP000244090">
    <property type="component" value="Unassembled WGS sequence"/>
</dbReference>
<feature type="chain" id="PRO_5015731895" description="Serine aminopeptidase S33 domain-containing protein" evidence="1">
    <location>
        <begin position="23"/>
        <end position="464"/>
    </location>
</feature>
<comment type="caution">
    <text evidence="3">The sequence shown here is derived from an EMBL/GenBank/DDBJ whole genome shotgun (WGS) entry which is preliminary data.</text>
</comment>
<dbReference type="PANTHER" id="PTHR43265">
    <property type="entry name" value="ESTERASE ESTD"/>
    <property type="match status" value="1"/>
</dbReference>
<gene>
    <name evidence="3" type="ORF">C8N46_101567</name>
</gene>
<feature type="signal peptide" evidence="1">
    <location>
        <begin position="1"/>
        <end position="22"/>
    </location>
</feature>
<sequence>MQSIIKLIFKLAFLLGAMFASAQDISGTWKGNLNVQGMELPIVFNISQSDDGYTTTLDSPKQGAYDLPTDKTVLEGSTLTITYAQIGMEYTAIFANGKLQGTFKQSGQTFPLNMTKGEKETKKVKPQEPKKPYPYTAEEVTFENAKAENIKLAGTLTLPKDVKNPPVAILISGSGPQDRNEELLGHKPFLVLADHLTRQGIAVLRYDDRGTAKSEGDFSSATSFDFATDVEAAMAYLQTRSDVVDVTKIGLIGHSEGGLIAPIVAARNNNVAYCVLLAGPGVDGKTVLLTQGKRAAELEGYPAEDIAASQEASAKLYTISANYKGEASKKEMKAILHDLKTKITSEKGKAELTDAVINQQVEAFTSPWMRAFMSYDPQVSLQKVNCPVLAVNGEKDFQVLPKMNLDGIQKGLQHNKDVTIKEFKNLNHLFQTSETGAFSEYATIEETFAPVALNFISDWINARF</sequence>
<dbReference type="InterPro" id="IPR022742">
    <property type="entry name" value="Hydrolase_4"/>
</dbReference>
<dbReference type="OrthoDB" id="9809549at2"/>